<dbReference type="GO" id="GO:0005737">
    <property type="term" value="C:cytoplasm"/>
    <property type="evidence" value="ECO:0007669"/>
    <property type="project" value="TreeGrafter"/>
</dbReference>
<dbReference type="SMART" id="SM00493">
    <property type="entry name" value="TOPRIM"/>
    <property type="match status" value="1"/>
</dbReference>
<sequence length="353" mass="39646">MKVGLAELANQQLYREYRRRLDPRAVLDYYDAENRSEIAGSEGTTEIVHSCLIDRVHPHHTNGDASPSACLNVEKKLYCCYAMGWAGDLMHLIALLEHKEDVAEALPVISNFLVGTTVEKTAFLSELETLFSSDTGEVFDPPTYHPRVLKPWAVAHPYLYEERGISLEAINELQIGYDPAENRVVFPHYADGQLLGWQKRTIPARHGWPGTVPDWPKYRNSPGLPKSVTLYHYDAVRQQRHAVVVESPMSVAKAVSMGFTNVVATFGAKVSKRQIDLLANFDSVYVWFDADPAGYAGSRKITEALYRRHVDVRVVPPDENHDLGDCITQDEVLAKLAQAWPASLVLPPKGRRR</sequence>
<dbReference type="PROSITE" id="PS50880">
    <property type="entry name" value="TOPRIM"/>
    <property type="match status" value="1"/>
</dbReference>
<dbReference type="InterPro" id="IPR050219">
    <property type="entry name" value="DnaG_primase"/>
</dbReference>
<dbReference type="Pfam" id="PF13662">
    <property type="entry name" value="Toprim_4"/>
    <property type="match status" value="1"/>
</dbReference>
<evidence type="ECO:0000313" key="2">
    <source>
        <dbReference type="EMBL" id="OBY33498.1"/>
    </source>
</evidence>
<name>A0A1B8SL91_9MYCO</name>
<dbReference type="OrthoDB" id="5172180at2"/>
<dbReference type="SUPFAM" id="SSF56731">
    <property type="entry name" value="DNA primase core"/>
    <property type="match status" value="1"/>
</dbReference>
<dbReference type="RefSeq" id="WP_065286770.1">
    <property type="nucleotide sequence ID" value="NZ_LFOE01000001.1"/>
</dbReference>
<protein>
    <recommendedName>
        <fullName evidence="1">Toprim domain-containing protein</fullName>
    </recommendedName>
</protein>
<accession>A0A1B8SL91</accession>
<dbReference type="AlphaFoldDB" id="A0A1B8SL91"/>
<dbReference type="PANTHER" id="PTHR30313:SF2">
    <property type="entry name" value="DNA PRIMASE"/>
    <property type="match status" value="1"/>
</dbReference>
<dbReference type="EMBL" id="LFOE01000001">
    <property type="protein sequence ID" value="OBY33498.1"/>
    <property type="molecule type" value="Genomic_DNA"/>
</dbReference>
<evidence type="ECO:0000259" key="1">
    <source>
        <dbReference type="PROSITE" id="PS50880"/>
    </source>
</evidence>
<dbReference type="CDD" id="cd03364">
    <property type="entry name" value="TOPRIM_DnaG_primases"/>
    <property type="match status" value="1"/>
</dbReference>
<comment type="caution">
    <text evidence="2">The sequence shown here is derived from an EMBL/GenBank/DDBJ whole genome shotgun (WGS) entry which is preliminary data.</text>
</comment>
<dbReference type="Gene3D" id="3.40.1360.10">
    <property type="match status" value="1"/>
</dbReference>
<dbReference type="InterPro" id="IPR006171">
    <property type="entry name" value="TOPRIM_dom"/>
</dbReference>
<organism evidence="2 3">
    <name type="scientific">Mycolicibacter kumamotonensis</name>
    <dbReference type="NCBI Taxonomy" id="354243"/>
    <lineage>
        <taxon>Bacteria</taxon>
        <taxon>Bacillati</taxon>
        <taxon>Actinomycetota</taxon>
        <taxon>Actinomycetes</taxon>
        <taxon>Mycobacteriales</taxon>
        <taxon>Mycobacteriaceae</taxon>
        <taxon>Mycolicibacter</taxon>
    </lineage>
</organism>
<evidence type="ECO:0000313" key="3">
    <source>
        <dbReference type="Proteomes" id="UP000092668"/>
    </source>
</evidence>
<keyword evidence="3" id="KW-1185">Reference proteome</keyword>
<dbReference type="PANTHER" id="PTHR30313">
    <property type="entry name" value="DNA PRIMASE"/>
    <property type="match status" value="1"/>
</dbReference>
<proteinExistence type="predicted"/>
<feature type="domain" description="Toprim" evidence="1">
    <location>
        <begin position="240"/>
        <end position="320"/>
    </location>
</feature>
<reference evidence="2 3" key="1">
    <citation type="submission" date="2015-06" db="EMBL/GenBank/DDBJ databases">
        <title>Genome sequence of Mycobacterium kumamotonense strain Roo.</title>
        <authorList>
            <person name="Greninger A.L."/>
            <person name="Cunningham G."/>
            <person name="Miller S."/>
        </authorList>
    </citation>
    <scope>NUCLEOTIDE SEQUENCE [LARGE SCALE GENOMIC DNA]</scope>
    <source>
        <strain evidence="2 3">Roo</strain>
    </source>
</reference>
<dbReference type="InterPro" id="IPR034151">
    <property type="entry name" value="TOPRIM_DnaG_bac"/>
</dbReference>
<dbReference type="GO" id="GO:0006269">
    <property type="term" value="P:DNA replication, synthesis of primer"/>
    <property type="evidence" value="ECO:0007669"/>
    <property type="project" value="TreeGrafter"/>
</dbReference>
<gene>
    <name evidence="2" type="ORF">ACT18_00705</name>
</gene>
<dbReference type="Proteomes" id="UP000092668">
    <property type="component" value="Unassembled WGS sequence"/>
</dbReference>